<dbReference type="SUPFAM" id="SSF74853">
    <property type="entry name" value="Lamin A/C globular tail domain"/>
    <property type="match status" value="1"/>
</dbReference>
<evidence type="ECO:0000259" key="1">
    <source>
        <dbReference type="PROSITE" id="PS51841"/>
    </source>
</evidence>
<organism evidence="2">
    <name type="scientific">marine metagenome</name>
    <dbReference type="NCBI Taxonomy" id="408172"/>
    <lineage>
        <taxon>unclassified sequences</taxon>
        <taxon>metagenomes</taxon>
        <taxon>ecological metagenomes</taxon>
    </lineage>
</organism>
<name>A0A382A8U5_9ZZZZ</name>
<dbReference type="InterPro" id="IPR001322">
    <property type="entry name" value="Lamin_tail_dom"/>
</dbReference>
<dbReference type="Pfam" id="PF00932">
    <property type="entry name" value="LTD"/>
    <property type="match status" value="1"/>
</dbReference>
<dbReference type="PANTHER" id="PTHR40050">
    <property type="entry name" value="INNER SPORE COAT PROTEIN H"/>
    <property type="match status" value="1"/>
</dbReference>
<dbReference type="InterPro" id="IPR036415">
    <property type="entry name" value="Lamin_tail_dom_sf"/>
</dbReference>
<dbReference type="PANTHER" id="PTHR40050:SF1">
    <property type="entry name" value="INNER SPORE COAT PROTEIN H"/>
    <property type="match status" value="1"/>
</dbReference>
<dbReference type="Gene3D" id="2.60.40.1260">
    <property type="entry name" value="Lamin Tail domain"/>
    <property type="match status" value="1"/>
</dbReference>
<protein>
    <recommendedName>
        <fullName evidence="1">LTD domain-containing protein</fullName>
    </recommendedName>
</protein>
<feature type="domain" description="LTD" evidence="1">
    <location>
        <begin position="23"/>
        <end position="159"/>
    </location>
</feature>
<feature type="non-terminal residue" evidence="2">
    <location>
        <position position="1"/>
    </location>
</feature>
<dbReference type="InterPro" id="IPR014867">
    <property type="entry name" value="Spore_coat_CotH_CotH2/3/7"/>
</dbReference>
<proteinExistence type="predicted"/>
<feature type="non-terminal residue" evidence="2">
    <location>
        <position position="797"/>
    </location>
</feature>
<evidence type="ECO:0000313" key="2">
    <source>
        <dbReference type="EMBL" id="SVA97834.1"/>
    </source>
</evidence>
<dbReference type="Pfam" id="PF08757">
    <property type="entry name" value="CotH"/>
    <property type="match status" value="1"/>
</dbReference>
<dbReference type="AlphaFoldDB" id="A0A382A8U5"/>
<dbReference type="EMBL" id="UINC01024362">
    <property type="protein sequence ID" value="SVA97834.1"/>
    <property type="molecule type" value="Genomic_DNA"/>
</dbReference>
<dbReference type="Gene3D" id="2.60.120.260">
    <property type="entry name" value="Galactose-binding domain-like"/>
    <property type="match status" value="1"/>
</dbReference>
<dbReference type="PROSITE" id="PS51841">
    <property type="entry name" value="LTD"/>
    <property type="match status" value="1"/>
</dbReference>
<gene>
    <name evidence="2" type="ORF">METZ01_LOCUS150688</name>
</gene>
<sequence length="797" mass="87327">VSITPGVGTVANMSGSVVASPAETTTYTLTAVGDSTPNATAQITVGVDVEAMPLVLNEFVADNKNGLTDADGDHADWIEIHNPNPFAIELGGWSLTDDPLRPNKWEFPSRNVHAGEYLIVFASKKKGAHDASFRLASAGEYLALINPDNEVVSEFAPTYPVQFNGVSYGIPSGGRAPAFLNPTPGAANGPALMEIAPAVTNVTENPPQLAEKEPLTINATVTPRAGAVDEVKLTYRVGFGSERKLVMSDTGVGIYSATIPASAYSAGDMVRWHVTAGTSGGEMTREPPFLNAAESAEYLGTVVTDPNIGATQPVLHWFTADTANADRRVGTRASLFFKGRFYDNIFCRIRGQSTANWPKHKYKFDFYRGGHFFWKEGAPDVEEFNVNSHFRDGYLRENAIFAFLNQAGSPAPETMYIWIKRNGADMGLFSFVEQVDEEFLGRHGFDASGALYKAINVPATLSPTVNTRLYRKLLRKDEPYTDLIDFTANINIANPHRFAYVADEVNLPNYINVMAAMAVPSNHDQLTKNYYLYRDPHRQEWFRLPWDGDSALHNRTHENWTSPLYGDAKHTQELRNNAPNPEWQNHLHSAILDNPITREMYMRRVRTLADRYLAIPKERASTVIVSGEVGATSAFYHVPTDNSLDASWYKLGFDPGAEGWASGGFGFGYENSASGYADLISTRVKPSETAANARSIYTRMNFNVADPDAITGLILQMKYDDGFVAYLNGTEVMRANINGAARFDSSAMSNHPDSHALKFEDFTLPGAALVAGINVLAVHAVNQSANSSDMLVIPQLV</sequence>
<accession>A0A382A8U5</accession>
<reference evidence="2" key="1">
    <citation type="submission" date="2018-05" db="EMBL/GenBank/DDBJ databases">
        <authorList>
            <person name="Lanie J.A."/>
            <person name="Ng W.-L."/>
            <person name="Kazmierczak K.M."/>
            <person name="Andrzejewski T.M."/>
            <person name="Davidsen T.M."/>
            <person name="Wayne K.J."/>
            <person name="Tettelin H."/>
            <person name="Glass J.I."/>
            <person name="Rusch D."/>
            <person name="Podicherti R."/>
            <person name="Tsui H.-C.T."/>
            <person name="Winkler M.E."/>
        </authorList>
    </citation>
    <scope>NUCLEOTIDE SEQUENCE</scope>
</reference>